<evidence type="ECO:0000313" key="3">
    <source>
        <dbReference type="Proteomes" id="UP000770661"/>
    </source>
</evidence>
<dbReference type="Proteomes" id="UP000770661">
    <property type="component" value="Unassembled WGS sequence"/>
</dbReference>
<name>A0A8J4YBH7_CHIOP</name>
<proteinExistence type="predicted"/>
<organism evidence="2 3">
    <name type="scientific">Chionoecetes opilio</name>
    <name type="common">Atlantic snow crab</name>
    <name type="synonym">Cancer opilio</name>
    <dbReference type="NCBI Taxonomy" id="41210"/>
    <lineage>
        <taxon>Eukaryota</taxon>
        <taxon>Metazoa</taxon>
        <taxon>Ecdysozoa</taxon>
        <taxon>Arthropoda</taxon>
        <taxon>Crustacea</taxon>
        <taxon>Multicrustacea</taxon>
        <taxon>Malacostraca</taxon>
        <taxon>Eumalacostraca</taxon>
        <taxon>Eucarida</taxon>
        <taxon>Decapoda</taxon>
        <taxon>Pleocyemata</taxon>
        <taxon>Brachyura</taxon>
        <taxon>Eubrachyura</taxon>
        <taxon>Majoidea</taxon>
        <taxon>Majidae</taxon>
        <taxon>Chionoecetes</taxon>
    </lineage>
</organism>
<accession>A0A8J4YBH7</accession>
<feature type="compositionally biased region" description="Polar residues" evidence="1">
    <location>
        <begin position="1"/>
        <end position="16"/>
    </location>
</feature>
<gene>
    <name evidence="2" type="ORF">GWK47_041335</name>
</gene>
<dbReference type="EMBL" id="JACEEZ010007374">
    <property type="protein sequence ID" value="KAG0724102.1"/>
    <property type="molecule type" value="Genomic_DNA"/>
</dbReference>
<dbReference type="AlphaFoldDB" id="A0A8J4YBH7"/>
<comment type="caution">
    <text evidence="2">The sequence shown here is derived from an EMBL/GenBank/DDBJ whole genome shotgun (WGS) entry which is preliminary data.</text>
</comment>
<feature type="region of interest" description="Disordered" evidence="1">
    <location>
        <begin position="1"/>
        <end position="137"/>
    </location>
</feature>
<evidence type="ECO:0000256" key="1">
    <source>
        <dbReference type="SAM" id="MobiDB-lite"/>
    </source>
</evidence>
<feature type="compositionally biased region" description="Low complexity" evidence="1">
    <location>
        <begin position="84"/>
        <end position="100"/>
    </location>
</feature>
<sequence>MGSLTQGVFGKSSTRAPRSAPFWENAFPRGGRRGPQHLALLDKGTGGPADRLIRDSGAGQGNPDFTAFSTPERSGPHRDVKGLTAGASPAHTPAAPTGGAQVHKGPLPSPRKLKYKKPPCRTWHPHVSSSVSTLAGGKASLPLEPRLTVQLWEEFKEIVNAWLPRGLQESKLKLKQN</sequence>
<keyword evidence="3" id="KW-1185">Reference proteome</keyword>
<reference evidence="2" key="1">
    <citation type="submission" date="2020-07" db="EMBL/GenBank/DDBJ databases">
        <title>The High-quality genome of the commercially important snow crab, Chionoecetes opilio.</title>
        <authorList>
            <person name="Jeong J.-H."/>
            <person name="Ryu S."/>
        </authorList>
    </citation>
    <scope>NUCLEOTIDE SEQUENCE</scope>
    <source>
        <strain evidence="2">MADBK_172401_WGS</strain>
        <tissue evidence="2">Digestive gland</tissue>
    </source>
</reference>
<protein>
    <submittedName>
        <fullName evidence="2">Uncharacterized protein</fullName>
    </submittedName>
</protein>
<evidence type="ECO:0000313" key="2">
    <source>
        <dbReference type="EMBL" id="KAG0724102.1"/>
    </source>
</evidence>